<dbReference type="GO" id="GO:0030334">
    <property type="term" value="P:regulation of cell migration"/>
    <property type="evidence" value="ECO:0007669"/>
    <property type="project" value="TreeGrafter"/>
</dbReference>
<dbReference type="GO" id="GO:0005923">
    <property type="term" value="C:bicellular tight junction"/>
    <property type="evidence" value="ECO:0007669"/>
    <property type="project" value="TreeGrafter"/>
</dbReference>
<feature type="domain" description="Angiomotin C-terminal" evidence="14">
    <location>
        <begin position="426"/>
        <end position="620"/>
    </location>
</feature>
<comment type="subcellular location">
    <subcellularLocation>
        <location evidence="2">Cell projection</location>
        <location evidence="2">Podosome</location>
    </subcellularLocation>
    <subcellularLocation>
        <location evidence="3">Cytoplasm</location>
    </subcellularLocation>
    <subcellularLocation>
        <location evidence="1">Recycling endosome</location>
    </subcellularLocation>
</comment>
<dbReference type="GO" id="GO:0003365">
    <property type="term" value="P:establishment of cell polarity involved in ameboidal cell migration"/>
    <property type="evidence" value="ECO:0007669"/>
    <property type="project" value="TreeGrafter"/>
</dbReference>
<evidence type="ECO:0000256" key="1">
    <source>
        <dbReference type="ARBA" id="ARBA00004172"/>
    </source>
</evidence>
<sequence>MRTAEDSSGTVLHRLIQEQLRYGNLSDTRRLLAIQQQALRGGSSGGGTGSPRSSLESLTQEDSQYIHMSTRQEPQGQEHQGDCLHSESPANHLYQLHGEELPTYEEAKAHSQYLISQKGQMEQEGPALDIMGNCSEGQWDLKREHARSLSERLMQLSLERNAPRDAGAMSSSHSYPQLFNTNAVRTVVPDMQGAQQCVDQRGPPPDYPFCARLPGYMLSHSQAQGQYYRDPPPPFYSQPHRYVSAQTQVAHNSIAAASSSNSPQTGLLMRENERLRKELEVYTEKAARLQKLEVEIQRISEAYETLMRGSAKREALEKTMRNKLEAEIKRMHDFNRDLREQLDTALKQRAAKEDEFTDQKQHIFVKLLEQNEEQQRERERLERQLQHLRISGEECQRRRERVEQALTSAQARNRQLEEELQRKRAYVEKVERLQSALAQLQAACEKREALELRLRTRLEQELKILRSQNQAAESTASEMTSSTMQQQLREKEEHILALEADITKWEQKYLEESTMRQFAMDAAATAAAQRDTTIINHSPRHSPNSSFNEDLPLSSHRHQEMENRIRALHAQLLEKDAMIKVLQQRSRWEQGKLEKQGLRLARSVPSINTVTSSTCSKVKSLSDDQTGAAALLPQLRAVPRGPSRDSSTQSDEAPQDAEPEAEPVSAAPTDTEDTKTPLKAVNNISITVNRSDADLVEILI</sequence>
<feature type="region of interest" description="Disordered" evidence="13">
    <location>
        <begin position="634"/>
        <end position="686"/>
    </location>
</feature>
<evidence type="ECO:0000313" key="16">
    <source>
        <dbReference type="Proteomes" id="UP001187415"/>
    </source>
</evidence>
<dbReference type="AlphaFoldDB" id="A0AA88SLM8"/>
<protein>
    <recommendedName>
        <fullName evidence="14">Angiomotin C-terminal domain-containing protein</fullName>
    </recommendedName>
</protein>
<dbReference type="PANTHER" id="PTHR14826">
    <property type="entry name" value="ANGIOMOTIN"/>
    <property type="match status" value="1"/>
</dbReference>
<dbReference type="InterPro" id="IPR051747">
    <property type="entry name" value="Angiomotin-like"/>
</dbReference>
<keyword evidence="6" id="KW-0597">Phosphoprotein</keyword>
<dbReference type="GO" id="GO:0055037">
    <property type="term" value="C:recycling endosome"/>
    <property type="evidence" value="ECO:0007669"/>
    <property type="project" value="UniProtKB-SubCell"/>
</dbReference>
<keyword evidence="10 12" id="KW-0175">Coiled coil</keyword>
<evidence type="ECO:0000313" key="15">
    <source>
        <dbReference type="EMBL" id="KAK2835963.1"/>
    </source>
</evidence>
<accession>A0AA88SLM8</accession>
<dbReference type="GO" id="GO:0035329">
    <property type="term" value="P:hippo signaling"/>
    <property type="evidence" value="ECO:0007669"/>
    <property type="project" value="TreeGrafter"/>
</dbReference>
<evidence type="ECO:0000256" key="10">
    <source>
        <dbReference type="ARBA" id="ARBA00023054"/>
    </source>
</evidence>
<evidence type="ECO:0000256" key="11">
    <source>
        <dbReference type="ARBA" id="ARBA00023273"/>
    </source>
</evidence>
<keyword evidence="16" id="KW-1185">Reference proteome</keyword>
<keyword evidence="11" id="KW-0966">Cell projection</keyword>
<dbReference type="GO" id="GO:0005886">
    <property type="term" value="C:plasma membrane"/>
    <property type="evidence" value="ECO:0007669"/>
    <property type="project" value="TreeGrafter"/>
</dbReference>
<gene>
    <name evidence="15" type="ORF">Q5P01_016447</name>
</gene>
<keyword evidence="8" id="KW-0967">Endosome</keyword>
<organism evidence="15 16">
    <name type="scientific">Channa striata</name>
    <name type="common">Snakehead murrel</name>
    <name type="synonym">Ophicephalus striatus</name>
    <dbReference type="NCBI Taxonomy" id="64152"/>
    <lineage>
        <taxon>Eukaryota</taxon>
        <taxon>Metazoa</taxon>
        <taxon>Chordata</taxon>
        <taxon>Craniata</taxon>
        <taxon>Vertebrata</taxon>
        <taxon>Euteleostomi</taxon>
        <taxon>Actinopterygii</taxon>
        <taxon>Neopterygii</taxon>
        <taxon>Teleostei</taxon>
        <taxon>Neoteleostei</taxon>
        <taxon>Acanthomorphata</taxon>
        <taxon>Anabantaria</taxon>
        <taxon>Anabantiformes</taxon>
        <taxon>Channoidei</taxon>
        <taxon>Channidae</taxon>
        <taxon>Channa</taxon>
    </lineage>
</organism>
<dbReference type="InterPro" id="IPR009114">
    <property type="entry name" value="Angiomotin"/>
</dbReference>
<evidence type="ECO:0000256" key="12">
    <source>
        <dbReference type="SAM" id="Coils"/>
    </source>
</evidence>
<dbReference type="Proteomes" id="UP001187415">
    <property type="component" value="Unassembled WGS sequence"/>
</dbReference>
<comment type="caution">
    <text evidence="15">The sequence shown here is derived from an EMBL/GenBank/DDBJ whole genome shotgun (WGS) entry which is preliminary data.</text>
</comment>
<evidence type="ECO:0000256" key="7">
    <source>
        <dbReference type="ARBA" id="ARBA00022687"/>
    </source>
</evidence>
<evidence type="ECO:0000256" key="13">
    <source>
        <dbReference type="SAM" id="MobiDB-lite"/>
    </source>
</evidence>
<name>A0AA88SLM8_CHASR</name>
<comment type="similarity">
    <text evidence="4">Belongs to the angiomotin family.</text>
</comment>
<dbReference type="GO" id="GO:0001525">
    <property type="term" value="P:angiogenesis"/>
    <property type="evidence" value="ECO:0007669"/>
    <property type="project" value="TreeGrafter"/>
</dbReference>
<evidence type="ECO:0000256" key="2">
    <source>
        <dbReference type="ARBA" id="ARBA00004188"/>
    </source>
</evidence>
<evidence type="ECO:0000256" key="3">
    <source>
        <dbReference type="ARBA" id="ARBA00004496"/>
    </source>
</evidence>
<evidence type="ECO:0000256" key="9">
    <source>
        <dbReference type="ARBA" id="ARBA00022949"/>
    </source>
</evidence>
<evidence type="ECO:0000256" key="5">
    <source>
        <dbReference type="ARBA" id="ARBA00022490"/>
    </source>
</evidence>
<keyword evidence="9" id="KW-0965">Cell junction</keyword>
<dbReference type="GO" id="GO:0002102">
    <property type="term" value="C:podosome"/>
    <property type="evidence" value="ECO:0007669"/>
    <property type="project" value="UniProtKB-SubCell"/>
</dbReference>
<feature type="region of interest" description="Disordered" evidence="13">
    <location>
        <begin position="40"/>
        <end position="59"/>
    </location>
</feature>
<dbReference type="PRINTS" id="PR01807">
    <property type="entry name" value="ANGIOMOTIN"/>
</dbReference>
<dbReference type="PANTHER" id="PTHR14826:SF3">
    <property type="entry name" value="ANGIOMOTIN-LIKE PROTEIN 2"/>
    <property type="match status" value="1"/>
</dbReference>
<keyword evidence="5" id="KW-0963">Cytoplasm</keyword>
<reference evidence="15" key="1">
    <citation type="submission" date="2023-07" db="EMBL/GenBank/DDBJ databases">
        <title>Chromosome-level Genome Assembly of Striped Snakehead (Channa striata).</title>
        <authorList>
            <person name="Liu H."/>
        </authorList>
    </citation>
    <scope>NUCLEOTIDE SEQUENCE</scope>
    <source>
        <strain evidence="15">Gz</strain>
        <tissue evidence="15">Muscle</tissue>
    </source>
</reference>
<keyword evidence="7" id="KW-0879">Wnt signaling pathway</keyword>
<evidence type="ECO:0000256" key="4">
    <source>
        <dbReference type="ARBA" id="ARBA00010300"/>
    </source>
</evidence>
<dbReference type="GO" id="GO:0030036">
    <property type="term" value="P:actin cytoskeleton organization"/>
    <property type="evidence" value="ECO:0007669"/>
    <property type="project" value="TreeGrafter"/>
</dbReference>
<proteinExistence type="inferred from homology"/>
<dbReference type="Pfam" id="PF12240">
    <property type="entry name" value="Angiomotin_C"/>
    <property type="match status" value="1"/>
</dbReference>
<evidence type="ECO:0000256" key="8">
    <source>
        <dbReference type="ARBA" id="ARBA00022753"/>
    </source>
</evidence>
<evidence type="ECO:0000256" key="6">
    <source>
        <dbReference type="ARBA" id="ARBA00022553"/>
    </source>
</evidence>
<feature type="coiled-coil region" evidence="12">
    <location>
        <begin position="272"/>
        <end position="508"/>
    </location>
</feature>
<dbReference type="InterPro" id="IPR024646">
    <property type="entry name" value="Angiomotin_C"/>
</dbReference>
<dbReference type="GO" id="GO:0016055">
    <property type="term" value="P:Wnt signaling pathway"/>
    <property type="evidence" value="ECO:0007669"/>
    <property type="project" value="UniProtKB-KW"/>
</dbReference>
<dbReference type="EMBL" id="JAUPFM010000012">
    <property type="protein sequence ID" value="KAK2835963.1"/>
    <property type="molecule type" value="Genomic_DNA"/>
</dbReference>
<evidence type="ECO:0000259" key="14">
    <source>
        <dbReference type="Pfam" id="PF12240"/>
    </source>
</evidence>